<evidence type="ECO:0008006" key="5">
    <source>
        <dbReference type="Google" id="ProtNLM"/>
    </source>
</evidence>
<keyword evidence="2" id="KW-0812">Transmembrane</keyword>
<accession>A0ABC8QF88</accession>
<evidence type="ECO:0000313" key="4">
    <source>
        <dbReference type="Proteomes" id="UP001189663"/>
    </source>
</evidence>
<reference evidence="3 4" key="1">
    <citation type="submission" date="2023-07" db="EMBL/GenBank/DDBJ databases">
        <authorList>
            <person name="Peeters C."/>
        </authorList>
    </citation>
    <scope>NUCLEOTIDE SEQUENCE [LARGE SCALE GENOMIC DNA]</scope>
    <source>
        <strain evidence="3 4">LMG 18096</strain>
    </source>
</reference>
<name>A0ABC8QF88_9RALS</name>
<sequence length="76" mass="8634">MDERHEIRIGRQSRSSPEDPYCEFRSDRERRNALISRDVRFVLCRFATVAGVVAVVILAPGGLALQPILSRLLQLL</sequence>
<feature type="region of interest" description="Disordered" evidence="1">
    <location>
        <begin position="1"/>
        <end position="23"/>
    </location>
</feature>
<feature type="transmembrane region" description="Helical" evidence="2">
    <location>
        <begin position="46"/>
        <end position="69"/>
    </location>
</feature>
<proteinExistence type="predicted"/>
<dbReference type="AlphaFoldDB" id="A0ABC8QF88"/>
<dbReference type="Proteomes" id="UP001189663">
    <property type="component" value="Unassembled WGS sequence"/>
</dbReference>
<organism evidence="3 4">
    <name type="scientific">Ralstonia holmesii</name>
    <dbReference type="NCBI Taxonomy" id="3058602"/>
    <lineage>
        <taxon>Bacteria</taxon>
        <taxon>Pseudomonadati</taxon>
        <taxon>Pseudomonadota</taxon>
        <taxon>Betaproteobacteria</taxon>
        <taxon>Burkholderiales</taxon>
        <taxon>Burkholderiaceae</taxon>
        <taxon>Ralstonia</taxon>
    </lineage>
</organism>
<comment type="caution">
    <text evidence="3">The sequence shown here is derived from an EMBL/GenBank/DDBJ whole genome shotgun (WGS) entry which is preliminary data.</text>
</comment>
<keyword evidence="2" id="KW-0472">Membrane</keyword>
<keyword evidence="2" id="KW-1133">Transmembrane helix</keyword>
<evidence type="ECO:0000256" key="1">
    <source>
        <dbReference type="SAM" id="MobiDB-lite"/>
    </source>
</evidence>
<keyword evidence="4" id="KW-1185">Reference proteome</keyword>
<evidence type="ECO:0000313" key="3">
    <source>
        <dbReference type="EMBL" id="CAJ0781308.1"/>
    </source>
</evidence>
<dbReference type="EMBL" id="CATZAT010000001">
    <property type="protein sequence ID" value="CAJ0781308.1"/>
    <property type="molecule type" value="Genomic_DNA"/>
</dbReference>
<protein>
    <recommendedName>
        <fullName evidence="5">Transmembrane protein</fullName>
    </recommendedName>
</protein>
<evidence type="ECO:0000256" key="2">
    <source>
        <dbReference type="SAM" id="Phobius"/>
    </source>
</evidence>
<gene>
    <name evidence="3" type="ORF">LMG18096_01152</name>
</gene>